<sequence length="133" mass="14185">MRFSAANLALAAIAALSTTALASPAGLDARQAANDDAPKPAADYCCCDSRTNSYNCKVPAAEGGAPDPFCTKQLCPHDVETQKQCCCCWPNDEPWTVKCKAVPKDEACACPAIYCPFTWGEQYLPGYPWTSPA</sequence>
<dbReference type="GeneID" id="62164259"/>
<keyword evidence="3" id="KW-1185">Reference proteome</keyword>
<proteinExistence type="predicted"/>
<organism evidence="2 3">
    <name type="scientific">Colletotrichum karsti</name>
    <dbReference type="NCBI Taxonomy" id="1095194"/>
    <lineage>
        <taxon>Eukaryota</taxon>
        <taxon>Fungi</taxon>
        <taxon>Dikarya</taxon>
        <taxon>Ascomycota</taxon>
        <taxon>Pezizomycotina</taxon>
        <taxon>Sordariomycetes</taxon>
        <taxon>Hypocreomycetidae</taxon>
        <taxon>Glomerellales</taxon>
        <taxon>Glomerellaceae</taxon>
        <taxon>Colletotrichum</taxon>
        <taxon>Colletotrichum boninense species complex</taxon>
    </lineage>
</organism>
<reference evidence="2" key="1">
    <citation type="submission" date="2020-03" db="EMBL/GenBank/DDBJ databases">
        <authorList>
            <person name="He L."/>
        </authorList>
    </citation>
    <scope>NUCLEOTIDE SEQUENCE</scope>
    <source>
        <strain evidence="2">CkLH20</strain>
    </source>
</reference>
<evidence type="ECO:0008006" key="4">
    <source>
        <dbReference type="Google" id="ProtNLM"/>
    </source>
</evidence>
<dbReference type="RefSeq" id="XP_038743559.1">
    <property type="nucleotide sequence ID" value="XM_038891185.1"/>
</dbReference>
<feature type="chain" id="PRO_5040365920" description="Secreted protein" evidence="1">
    <location>
        <begin position="23"/>
        <end position="133"/>
    </location>
</feature>
<keyword evidence="1" id="KW-0732">Signal</keyword>
<name>A0A9P6I085_9PEZI</name>
<dbReference type="OrthoDB" id="4788884at2759"/>
<accession>A0A9P6I085</accession>
<dbReference type="EMBL" id="JAATWM020000028">
    <property type="protein sequence ID" value="KAF9874098.1"/>
    <property type="molecule type" value="Genomic_DNA"/>
</dbReference>
<dbReference type="AlphaFoldDB" id="A0A9P6I085"/>
<protein>
    <recommendedName>
        <fullName evidence="4">Secreted protein</fullName>
    </recommendedName>
</protein>
<evidence type="ECO:0000313" key="2">
    <source>
        <dbReference type="EMBL" id="KAF9874098.1"/>
    </source>
</evidence>
<reference evidence="2" key="2">
    <citation type="submission" date="2020-11" db="EMBL/GenBank/DDBJ databases">
        <title>Whole genome sequencing of Colletotrichum sp.</title>
        <authorList>
            <person name="Li H."/>
        </authorList>
    </citation>
    <scope>NUCLEOTIDE SEQUENCE</scope>
    <source>
        <strain evidence="2">CkLH20</strain>
    </source>
</reference>
<evidence type="ECO:0000313" key="3">
    <source>
        <dbReference type="Proteomes" id="UP000781932"/>
    </source>
</evidence>
<comment type="caution">
    <text evidence="2">The sequence shown here is derived from an EMBL/GenBank/DDBJ whole genome shotgun (WGS) entry which is preliminary data.</text>
</comment>
<feature type="signal peptide" evidence="1">
    <location>
        <begin position="1"/>
        <end position="22"/>
    </location>
</feature>
<evidence type="ECO:0000256" key="1">
    <source>
        <dbReference type="SAM" id="SignalP"/>
    </source>
</evidence>
<dbReference type="Proteomes" id="UP000781932">
    <property type="component" value="Unassembled WGS sequence"/>
</dbReference>
<gene>
    <name evidence="2" type="ORF">CkaCkLH20_08470</name>
</gene>